<dbReference type="EMBL" id="BARV01033377">
    <property type="protein sequence ID" value="GAI49642.1"/>
    <property type="molecule type" value="Genomic_DNA"/>
</dbReference>
<comment type="caution">
    <text evidence="1">The sequence shown here is derived from an EMBL/GenBank/DDBJ whole genome shotgun (WGS) entry which is preliminary data.</text>
</comment>
<evidence type="ECO:0000313" key="1">
    <source>
        <dbReference type="EMBL" id="GAI49642.1"/>
    </source>
</evidence>
<name>X1P021_9ZZZZ</name>
<gene>
    <name evidence="1" type="ORF">S06H3_52471</name>
</gene>
<organism evidence="1">
    <name type="scientific">marine sediment metagenome</name>
    <dbReference type="NCBI Taxonomy" id="412755"/>
    <lineage>
        <taxon>unclassified sequences</taxon>
        <taxon>metagenomes</taxon>
        <taxon>ecological metagenomes</taxon>
    </lineage>
</organism>
<feature type="non-terminal residue" evidence="1">
    <location>
        <position position="1"/>
    </location>
</feature>
<proteinExistence type="predicted"/>
<dbReference type="AlphaFoldDB" id="X1P021"/>
<accession>X1P021</accession>
<sequence length="29" mass="3579">VLNMLYNFKEITSQERKELYLLNPLRQPQ</sequence>
<reference evidence="1" key="1">
    <citation type="journal article" date="2014" name="Front. Microbiol.">
        <title>High frequency of phylogenetically diverse reductive dehalogenase-homologous genes in deep subseafloor sedimentary metagenomes.</title>
        <authorList>
            <person name="Kawai M."/>
            <person name="Futagami T."/>
            <person name="Toyoda A."/>
            <person name="Takaki Y."/>
            <person name="Nishi S."/>
            <person name="Hori S."/>
            <person name="Arai W."/>
            <person name="Tsubouchi T."/>
            <person name="Morono Y."/>
            <person name="Uchiyama I."/>
            <person name="Ito T."/>
            <person name="Fujiyama A."/>
            <person name="Inagaki F."/>
            <person name="Takami H."/>
        </authorList>
    </citation>
    <scope>NUCLEOTIDE SEQUENCE</scope>
    <source>
        <strain evidence="1">Expedition CK06-06</strain>
    </source>
</reference>
<protein>
    <submittedName>
        <fullName evidence="1">Uncharacterized protein</fullName>
    </submittedName>
</protein>